<organism evidence="2 3">
    <name type="scientific">Vagococcus entomophilus</name>
    <dbReference type="NCBI Taxonomy" id="1160095"/>
    <lineage>
        <taxon>Bacteria</taxon>
        <taxon>Bacillati</taxon>
        <taxon>Bacillota</taxon>
        <taxon>Bacilli</taxon>
        <taxon>Lactobacillales</taxon>
        <taxon>Enterococcaceae</taxon>
        <taxon>Vagococcus</taxon>
    </lineage>
</organism>
<proteinExistence type="predicted"/>
<comment type="caution">
    <text evidence="2">The sequence shown here is derived from an EMBL/GenBank/DDBJ whole genome shotgun (WGS) entry which is preliminary data.</text>
</comment>
<dbReference type="Gene3D" id="3.40.630.30">
    <property type="match status" value="1"/>
</dbReference>
<evidence type="ECO:0000313" key="2">
    <source>
        <dbReference type="EMBL" id="RSU08617.1"/>
    </source>
</evidence>
<dbReference type="Proteomes" id="UP000288669">
    <property type="component" value="Unassembled WGS sequence"/>
</dbReference>
<dbReference type="Pfam" id="PF00583">
    <property type="entry name" value="Acetyltransf_1"/>
    <property type="match status" value="1"/>
</dbReference>
<dbReference type="InterPro" id="IPR053144">
    <property type="entry name" value="Acetyltransferase_Butenolide"/>
</dbReference>
<gene>
    <name evidence="2" type="ORF">CBF30_05155</name>
</gene>
<dbReference type="OrthoDB" id="9775804at2"/>
<protein>
    <recommendedName>
        <fullName evidence="1">N-acetyltransferase domain-containing protein</fullName>
    </recommendedName>
</protein>
<dbReference type="RefSeq" id="WP_126823385.1">
    <property type="nucleotide sequence ID" value="NZ_JBHLWU010000001.1"/>
</dbReference>
<evidence type="ECO:0000313" key="3">
    <source>
        <dbReference type="Proteomes" id="UP000288669"/>
    </source>
</evidence>
<dbReference type="InterPro" id="IPR016181">
    <property type="entry name" value="Acyl_CoA_acyltransferase"/>
</dbReference>
<evidence type="ECO:0000259" key="1">
    <source>
        <dbReference type="PROSITE" id="PS51186"/>
    </source>
</evidence>
<accession>A0A430AL67</accession>
<dbReference type="SUPFAM" id="SSF55729">
    <property type="entry name" value="Acyl-CoA N-acyltransferases (Nat)"/>
    <property type="match status" value="1"/>
</dbReference>
<dbReference type="PROSITE" id="PS51186">
    <property type="entry name" value="GNAT"/>
    <property type="match status" value="1"/>
</dbReference>
<reference evidence="2 3" key="1">
    <citation type="submission" date="2017-05" db="EMBL/GenBank/DDBJ databases">
        <title>Vagococcus spp. assemblies.</title>
        <authorList>
            <person name="Gulvik C.A."/>
        </authorList>
    </citation>
    <scope>NUCLEOTIDE SEQUENCE [LARGE SCALE GENOMIC DNA]</scope>
    <source>
        <strain evidence="2 3">DSM 24756</strain>
    </source>
</reference>
<dbReference type="AlphaFoldDB" id="A0A430AL67"/>
<dbReference type="PANTHER" id="PTHR43233">
    <property type="entry name" value="FAMILY N-ACETYLTRANSFERASE, PUTATIVE (AFU_ORTHOLOGUE AFUA_6G03350)-RELATED"/>
    <property type="match status" value="1"/>
</dbReference>
<dbReference type="InterPro" id="IPR000182">
    <property type="entry name" value="GNAT_dom"/>
</dbReference>
<dbReference type="GO" id="GO:0016747">
    <property type="term" value="F:acyltransferase activity, transferring groups other than amino-acyl groups"/>
    <property type="evidence" value="ECO:0007669"/>
    <property type="project" value="InterPro"/>
</dbReference>
<sequence length="138" mass="16079">MTITFEQQGSFTKQEIKELYTSVNWTLYTKDLDQTLFAISHSDYIIARQDTQLIGLIRGVTDQVSILFIQDLLVHPDFQQQQIGSSLIQQLTQRFPKLGQIVLLTDCTDKTKKFYKHNGFLDTSDNHDLLCFYQDLRI</sequence>
<feature type="domain" description="N-acetyltransferase" evidence="1">
    <location>
        <begin position="3"/>
        <end position="137"/>
    </location>
</feature>
<keyword evidence="3" id="KW-1185">Reference proteome</keyword>
<dbReference type="PANTHER" id="PTHR43233:SF1">
    <property type="entry name" value="FAMILY N-ACETYLTRANSFERASE, PUTATIVE (AFU_ORTHOLOGUE AFUA_6G03350)-RELATED"/>
    <property type="match status" value="1"/>
</dbReference>
<name>A0A430AL67_9ENTE</name>
<dbReference type="EMBL" id="NGJZ01000001">
    <property type="protein sequence ID" value="RSU08617.1"/>
    <property type="molecule type" value="Genomic_DNA"/>
</dbReference>
<dbReference type="CDD" id="cd04301">
    <property type="entry name" value="NAT_SF"/>
    <property type="match status" value="1"/>
</dbReference>